<dbReference type="Gene3D" id="3.40.50.300">
    <property type="entry name" value="P-loop containing nucleotide triphosphate hydrolases"/>
    <property type="match status" value="2"/>
</dbReference>
<dbReference type="PROSITE" id="PS51192">
    <property type="entry name" value="HELICASE_ATP_BIND_1"/>
    <property type="match status" value="1"/>
</dbReference>
<dbReference type="GO" id="GO:0003676">
    <property type="term" value="F:nucleic acid binding"/>
    <property type="evidence" value="ECO:0007669"/>
    <property type="project" value="InterPro"/>
</dbReference>
<dbReference type="InterPro" id="IPR049614">
    <property type="entry name" value="HrpB_DEXH"/>
</dbReference>
<dbReference type="Pfam" id="PF08482">
    <property type="entry name" value="HrpB_C"/>
    <property type="match status" value="1"/>
</dbReference>
<dbReference type="InterPro" id="IPR014001">
    <property type="entry name" value="Helicase_ATP-bd"/>
</dbReference>
<dbReference type="PANTHER" id="PTHR43519">
    <property type="entry name" value="ATP-DEPENDENT RNA HELICASE HRPB"/>
    <property type="match status" value="1"/>
</dbReference>
<dbReference type="Gene3D" id="1.20.120.1080">
    <property type="match status" value="1"/>
</dbReference>
<dbReference type="PIRSF" id="PIRSF005496">
    <property type="entry name" value="ATP_hel_hrpB"/>
    <property type="match status" value="1"/>
</dbReference>
<dbReference type="KEGG" id="palo:E6C60_2384"/>
<dbReference type="SMART" id="SM00847">
    <property type="entry name" value="HA2"/>
    <property type="match status" value="1"/>
</dbReference>
<dbReference type="GO" id="GO:0004386">
    <property type="term" value="F:helicase activity"/>
    <property type="evidence" value="ECO:0007669"/>
    <property type="project" value="UniProtKB-KW"/>
</dbReference>
<keyword evidence="2" id="KW-0378">Hydrolase</keyword>
<evidence type="ECO:0000256" key="1">
    <source>
        <dbReference type="ARBA" id="ARBA00022741"/>
    </source>
</evidence>
<evidence type="ECO:0000256" key="2">
    <source>
        <dbReference type="ARBA" id="ARBA00022801"/>
    </source>
</evidence>
<dbReference type="RefSeq" id="WP_138226019.1">
    <property type="nucleotide sequence ID" value="NZ_CP040396.1"/>
</dbReference>
<keyword evidence="3 7" id="KW-0347">Helicase</keyword>
<dbReference type="InterPro" id="IPR013689">
    <property type="entry name" value="RNA_helicase_ATP-dep_HrpB_C"/>
</dbReference>
<dbReference type="NCBIfam" id="TIGR01970">
    <property type="entry name" value="DEAH_box_HrpB"/>
    <property type="match status" value="1"/>
</dbReference>
<evidence type="ECO:0000313" key="8">
    <source>
        <dbReference type="Proteomes" id="UP000300879"/>
    </source>
</evidence>
<feature type="domain" description="Helicase ATP-binding" evidence="5">
    <location>
        <begin position="16"/>
        <end position="180"/>
    </location>
</feature>
<feature type="domain" description="Helicase C-terminal" evidence="6">
    <location>
        <begin position="206"/>
        <end position="372"/>
    </location>
</feature>
<evidence type="ECO:0000259" key="6">
    <source>
        <dbReference type="PROSITE" id="PS51194"/>
    </source>
</evidence>
<dbReference type="OrthoDB" id="9808833at2"/>
<dbReference type="Proteomes" id="UP000300879">
    <property type="component" value="Chromosome"/>
</dbReference>
<dbReference type="CDD" id="cd17990">
    <property type="entry name" value="DEXHc_HrpB"/>
    <property type="match status" value="1"/>
</dbReference>
<keyword evidence="4" id="KW-0067">ATP-binding</keyword>
<dbReference type="InterPro" id="IPR011545">
    <property type="entry name" value="DEAD/DEAH_box_helicase_dom"/>
</dbReference>
<dbReference type="InterPro" id="IPR027417">
    <property type="entry name" value="P-loop_NTPase"/>
</dbReference>
<name>A0A4P8XK80_9BACL</name>
<keyword evidence="8" id="KW-1185">Reference proteome</keyword>
<dbReference type="InterPro" id="IPR010225">
    <property type="entry name" value="HrpB"/>
</dbReference>
<dbReference type="PROSITE" id="PS51194">
    <property type="entry name" value="HELICASE_CTER"/>
    <property type="match status" value="1"/>
</dbReference>
<gene>
    <name evidence="7" type="ORF">E6C60_2384</name>
</gene>
<organism evidence="7 8">
    <name type="scientific">Paenibacillus algicola</name>
    <dbReference type="NCBI Taxonomy" id="2565926"/>
    <lineage>
        <taxon>Bacteria</taxon>
        <taxon>Bacillati</taxon>
        <taxon>Bacillota</taxon>
        <taxon>Bacilli</taxon>
        <taxon>Bacillales</taxon>
        <taxon>Paenibacillaceae</taxon>
        <taxon>Paenibacillus</taxon>
    </lineage>
</organism>
<evidence type="ECO:0000256" key="4">
    <source>
        <dbReference type="ARBA" id="ARBA00022840"/>
    </source>
</evidence>
<accession>A0A4P8XK80</accession>
<dbReference type="FunFam" id="3.40.50.300:FF:002125">
    <property type="entry name" value="ATP-dependent helicase HrpB"/>
    <property type="match status" value="1"/>
</dbReference>
<dbReference type="InterPro" id="IPR001650">
    <property type="entry name" value="Helicase_C-like"/>
</dbReference>
<protein>
    <submittedName>
        <fullName evidence="7">ATP-dependent helicase HrpB</fullName>
    </submittedName>
</protein>
<dbReference type="SMART" id="SM00487">
    <property type="entry name" value="DEXDc"/>
    <property type="match status" value="1"/>
</dbReference>
<dbReference type="Pfam" id="PF00271">
    <property type="entry name" value="Helicase_C"/>
    <property type="match status" value="1"/>
</dbReference>
<dbReference type="EMBL" id="CP040396">
    <property type="protein sequence ID" value="QCT03096.1"/>
    <property type="molecule type" value="Genomic_DNA"/>
</dbReference>
<dbReference type="CDD" id="cd18791">
    <property type="entry name" value="SF2_C_RHA"/>
    <property type="match status" value="1"/>
</dbReference>
<dbReference type="SUPFAM" id="SSF52540">
    <property type="entry name" value="P-loop containing nucleoside triphosphate hydrolases"/>
    <property type="match status" value="1"/>
</dbReference>
<sequence>MKSEQLPIDQILPTLLHHFRDNTSGVLIAEPGAGKTTRVPLAFLTETWSKGHKIIMLEPRRLAARSAAAFMANALGEAVGARIGYRVRADSRVSPETVIEVVTEGVLTRMLQEDPELTGVGMIIFDEFHERNLHGDLGLALALECQSVLREDLRLLVMSATMEAEPVSRLLGGAEIITCSGRSYPVETFYMPPPSGQALEVSVAAAIIRSLHETSGDILVFLPGMKEIERTGRALRSAGLPEHAVVRQLHSRLRQPEQELAVAPDAAGRRKIILSTSISETSLTIPGVTAVVDSGWMRTEEYSRRTGLPQLVTRRVSRASADQRQGRAGRVQAGACYRLWSPEEHAALQIHTPAEILRSDLSSLTLELAVWGIQDPAELHWLDEPPSASMDAGRELLSLLQAVDAAGKVTPHGRSLAKLGLHPRLAHMLIKGKELGQGSLACLLAAFLQEKESGADTGGNPDLAVRIERLIDQLSRDTADSSHNDGTPWSGISREMRRLMSKLNVKPVLPMDADGSSLLLAFAYPDRIAVQREQGHFVLRSGRGAVFRGDTPLARLPLITAAVVDDRGTTATIQAAASLELHVLERHFKEQLYMKKSVNWHEEAGRIKAVQAVMLGHLKLSERMDPHPDEAAVIQAVVGAVRREGLGLLSWSTQSLQWKQRMQFMSSHNPDWPSVDDEALRDTLEEWLAPYLSGVRSRQDLKKLKAGELLAHKLSWDQRQKLEEWAPTHIQVPSGSRIPIQYEDPAAPYVEVRLQEVFGLQQTPRLGASRTPLTFHLLSPARRPVQITKDLESFWQHAYFDIKKDLKGRYPKHYWPENPFEAEATNKVKPRTSR</sequence>
<dbReference type="GO" id="GO:0016787">
    <property type="term" value="F:hydrolase activity"/>
    <property type="evidence" value="ECO:0007669"/>
    <property type="project" value="UniProtKB-KW"/>
</dbReference>
<keyword evidence="1" id="KW-0547">Nucleotide-binding</keyword>
<dbReference type="InterPro" id="IPR007502">
    <property type="entry name" value="Helicase-assoc_dom"/>
</dbReference>
<evidence type="ECO:0000313" key="7">
    <source>
        <dbReference type="EMBL" id="QCT03096.1"/>
    </source>
</evidence>
<dbReference type="AlphaFoldDB" id="A0A4P8XK80"/>
<dbReference type="GO" id="GO:0005524">
    <property type="term" value="F:ATP binding"/>
    <property type="evidence" value="ECO:0007669"/>
    <property type="project" value="UniProtKB-KW"/>
</dbReference>
<proteinExistence type="predicted"/>
<reference evidence="7 8" key="1">
    <citation type="submission" date="2019-05" db="EMBL/GenBank/DDBJ databases">
        <authorList>
            <person name="Chen C."/>
        </authorList>
    </citation>
    <scope>NUCLEOTIDE SEQUENCE [LARGE SCALE GENOMIC DNA]</scope>
    <source>
        <strain evidence="7 8">HB172198</strain>
    </source>
</reference>
<dbReference type="Pfam" id="PF00270">
    <property type="entry name" value="DEAD"/>
    <property type="match status" value="1"/>
</dbReference>
<dbReference type="SMART" id="SM00490">
    <property type="entry name" value="HELICc"/>
    <property type="match status" value="1"/>
</dbReference>
<dbReference type="PANTHER" id="PTHR43519:SF1">
    <property type="entry name" value="ATP-DEPENDENT RNA HELICASE HRPB"/>
    <property type="match status" value="1"/>
</dbReference>
<evidence type="ECO:0000259" key="5">
    <source>
        <dbReference type="PROSITE" id="PS51192"/>
    </source>
</evidence>
<evidence type="ECO:0000256" key="3">
    <source>
        <dbReference type="ARBA" id="ARBA00022806"/>
    </source>
</evidence>